<reference evidence="2" key="1">
    <citation type="journal article" date="2019" name="Int. J. Syst. Evol. Microbiol.">
        <title>The Global Catalogue of Microorganisms (GCM) 10K type strain sequencing project: providing services to taxonomists for standard genome sequencing and annotation.</title>
        <authorList>
            <consortium name="The Broad Institute Genomics Platform"/>
            <consortium name="The Broad Institute Genome Sequencing Center for Infectious Disease"/>
            <person name="Wu L."/>
            <person name="Ma J."/>
        </authorList>
    </citation>
    <scope>NUCLEOTIDE SEQUENCE [LARGE SCALE GENOMIC DNA]</scope>
    <source>
        <strain evidence="2">JCM 4805</strain>
    </source>
</reference>
<organism evidence="1 2">
    <name type="scientific">Streptomyces olivaceiscleroticus</name>
    <dbReference type="NCBI Taxonomy" id="68245"/>
    <lineage>
        <taxon>Bacteria</taxon>
        <taxon>Bacillati</taxon>
        <taxon>Actinomycetota</taxon>
        <taxon>Actinomycetes</taxon>
        <taxon>Kitasatosporales</taxon>
        <taxon>Streptomycetaceae</taxon>
        <taxon>Streptomyces</taxon>
    </lineage>
</organism>
<sequence length="123" mass="13883">MEPLPPDCYPERVRAIGIFLTAEIISIEGSYKQSWNFPTPSGFIYQSEEIFACVGKGRFFPLTIHPVLDGFYLNPNISLAPVAFNLIRVGDSRFAYPVARCLCFLLQSPLLSIPRLKLTKLMQ</sequence>
<proteinExistence type="predicted"/>
<protein>
    <submittedName>
        <fullName evidence="1">Uncharacterized protein</fullName>
    </submittedName>
</protein>
<keyword evidence="2" id="KW-1185">Reference proteome</keyword>
<accession>A0ABP3K0X2</accession>
<evidence type="ECO:0000313" key="1">
    <source>
        <dbReference type="EMBL" id="GAA0468485.1"/>
    </source>
</evidence>
<dbReference type="EMBL" id="BAAABY010000026">
    <property type="protein sequence ID" value="GAA0468485.1"/>
    <property type="molecule type" value="Genomic_DNA"/>
</dbReference>
<gene>
    <name evidence="1" type="ORF">GCM10010361_35850</name>
</gene>
<name>A0ABP3K0X2_9ACTN</name>
<comment type="caution">
    <text evidence="1">The sequence shown here is derived from an EMBL/GenBank/DDBJ whole genome shotgun (WGS) entry which is preliminary data.</text>
</comment>
<dbReference type="Proteomes" id="UP001500909">
    <property type="component" value="Unassembled WGS sequence"/>
</dbReference>
<evidence type="ECO:0000313" key="2">
    <source>
        <dbReference type="Proteomes" id="UP001500909"/>
    </source>
</evidence>